<evidence type="ECO:0000313" key="5">
    <source>
        <dbReference type="EMBL" id="TAA25767.1"/>
    </source>
</evidence>
<protein>
    <submittedName>
        <fullName evidence="5">OmpA family protein</fullName>
    </submittedName>
</protein>
<feature type="signal peptide" evidence="3">
    <location>
        <begin position="1"/>
        <end position="25"/>
    </location>
</feature>
<dbReference type="GO" id="GO:0016020">
    <property type="term" value="C:membrane"/>
    <property type="evidence" value="ECO:0007669"/>
    <property type="project" value="UniProtKB-UniRule"/>
</dbReference>
<proteinExistence type="predicted"/>
<comment type="caution">
    <text evidence="5">The sequence shown here is derived from an EMBL/GenBank/DDBJ whole genome shotgun (WGS) entry which is preliminary data.</text>
</comment>
<dbReference type="PANTHER" id="PTHR30329:SF21">
    <property type="entry name" value="LIPOPROTEIN YIAD-RELATED"/>
    <property type="match status" value="1"/>
</dbReference>
<keyword evidence="3" id="KW-0732">Signal</keyword>
<dbReference type="CDD" id="cd07185">
    <property type="entry name" value="OmpA_C-like"/>
    <property type="match status" value="1"/>
</dbReference>
<keyword evidence="1" id="KW-0472">Membrane</keyword>
<dbReference type="InterPro" id="IPR036737">
    <property type="entry name" value="OmpA-like_sf"/>
</dbReference>
<evidence type="ECO:0000256" key="3">
    <source>
        <dbReference type="SAM" id="SignalP"/>
    </source>
</evidence>
<organism evidence="5 6">
    <name type="scientific">Pseudoxanthomonas winnipegensis</name>
    <dbReference type="NCBI Taxonomy" id="2480810"/>
    <lineage>
        <taxon>Bacteria</taxon>
        <taxon>Pseudomonadati</taxon>
        <taxon>Pseudomonadota</taxon>
        <taxon>Gammaproteobacteria</taxon>
        <taxon>Lysobacterales</taxon>
        <taxon>Lysobacteraceae</taxon>
        <taxon>Pseudoxanthomonas</taxon>
    </lineage>
</organism>
<evidence type="ECO:0000256" key="1">
    <source>
        <dbReference type="PROSITE-ProRule" id="PRU00473"/>
    </source>
</evidence>
<sequence length="160" mass="17193">MSKKIAGLFLAALCGACTVARHANAQNDAPPTISGLEMAPINFKKGEPRNPESLNSSLDGDFAVAAINRDLLIVKKYRSLRFEILGFTDTEECAPSDCQKLSASRAEAVHGWLIAHGADPSSFKRVEGLGAEMPIADNSTEEGRSVNRRVEVNQVPSRSP</sequence>
<reference evidence="5 6" key="1">
    <citation type="submission" date="2019-02" db="EMBL/GenBank/DDBJ databases">
        <title>WGS of Pseudoxanthomonas species novum from clinical isolates.</title>
        <authorList>
            <person name="Bernier A.-M."/>
            <person name="Bernard K."/>
            <person name="Vachon A."/>
        </authorList>
    </citation>
    <scope>NUCLEOTIDE SEQUENCE [LARGE SCALE GENOMIC DNA]</scope>
    <source>
        <strain evidence="5 6">NML171200</strain>
    </source>
</reference>
<feature type="compositionally biased region" description="Basic and acidic residues" evidence="2">
    <location>
        <begin position="141"/>
        <end position="151"/>
    </location>
</feature>
<dbReference type="AlphaFoldDB" id="A0A4Q8LAX0"/>
<accession>A0A4Q8LAX0</accession>
<evidence type="ECO:0000259" key="4">
    <source>
        <dbReference type="PROSITE" id="PS51123"/>
    </source>
</evidence>
<dbReference type="Gene3D" id="3.30.1330.60">
    <property type="entry name" value="OmpA-like domain"/>
    <property type="match status" value="1"/>
</dbReference>
<dbReference type="EMBL" id="SHMC01000003">
    <property type="protein sequence ID" value="TAA25767.1"/>
    <property type="molecule type" value="Genomic_DNA"/>
</dbReference>
<gene>
    <name evidence="5" type="ORF">EA660_10045</name>
</gene>
<dbReference type="InterPro" id="IPR050330">
    <property type="entry name" value="Bact_OuterMem_StrucFunc"/>
</dbReference>
<evidence type="ECO:0000256" key="2">
    <source>
        <dbReference type="SAM" id="MobiDB-lite"/>
    </source>
</evidence>
<feature type="chain" id="PRO_5020181581" evidence="3">
    <location>
        <begin position="26"/>
        <end position="160"/>
    </location>
</feature>
<dbReference type="OrthoDB" id="345640at2"/>
<dbReference type="Proteomes" id="UP000292627">
    <property type="component" value="Unassembled WGS sequence"/>
</dbReference>
<dbReference type="PROSITE" id="PS51123">
    <property type="entry name" value="OMPA_2"/>
    <property type="match status" value="1"/>
</dbReference>
<dbReference type="InterPro" id="IPR006665">
    <property type="entry name" value="OmpA-like"/>
</dbReference>
<feature type="region of interest" description="Disordered" evidence="2">
    <location>
        <begin position="134"/>
        <end position="160"/>
    </location>
</feature>
<dbReference type="PANTHER" id="PTHR30329">
    <property type="entry name" value="STATOR ELEMENT OF FLAGELLAR MOTOR COMPLEX"/>
    <property type="match status" value="1"/>
</dbReference>
<dbReference type="Pfam" id="PF00691">
    <property type="entry name" value="OmpA"/>
    <property type="match status" value="1"/>
</dbReference>
<dbReference type="SUPFAM" id="SSF103088">
    <property type="entry name" value="OmpA-like"/>
    <property type="match status" value="1"/>
</dbReference>
<name>A0A4Q8LAX0_9GAMM</name>
<dbReference type="RefSeq" id="WP_130551385.1">
    <property type="nucleotide sequence ID" value="NZ_SHMC01000003.1"/>
</dbReference>
<evidence type="ECO:0000313" key="6">
    <source>
        <dbReference type="Proteomes" id="UP000292627"/>
    </source>
</evidence>
<feature type="domain" description="OmpA-like" evidence="4">
    <location>
        <begin position="34"/>
        <end position="158"/>
    </location>
</feature>